<feature type="compositionally biased region" description="Low complexity" evidence="1">
    <location>
        <begin position="27"/>
        <end position="48"/>
    </location>
</feature>
<keyword evidence="2" id="KW-0732">Signal</keyword>
<gene>
    <name evidence="3" type="ORF">I8D64_09210</name>
</gene>
<comment type="caution">
    <text evidence="3">The sequence shown here is derived from an EMBL/GenBank/DDBJ whole genome shotgun (WGS) entry which is preliminary data.</text>
</comment>
<organism evidence="3 4">
    <name type="scientific">Brachybacterium halotolerans</name>
    <dbReference type="NCBI Taxonomy" id="2795215"/>
    <lineage>
        <taxon>Bacteria</taxon>
        <taxon>Bacillati</taxon>
        <taxon>Actinomycetota</taxon>
        <taxon>Actinomycetes</taxon>
        <taxon>Micrococcales</taxon>
        <taxon>Dermabacteraceae</taxon>
        <taxon>Brachybacterium</taxon>
    </lineage>
</organism>
<reference evidence="3 4" key="1">
    <citation type="submission" date="2020-12" db="EMBL/GenBank/DDBJ databases">
        <title>Brachybacterium sp. MASK1Z-5, whole genome shotgun sequence.</title>
        <authorList>
            <person name="Tuo L."/>
        </authorList>
    </citation>
    <scope>NUCLEOTIDE SEQUENCE [LARGE SCALE GENOMIC DNA]</scope>
    <source>
        <strain evidence="3 4">MASK1Z-5</strain>
    </source>
</reference>
<feature type="chain" id="PRO_5046308412" evidence="2">
    <location>
        <begin position="27"/>
        <end position="135"/>
    </location>
</feature>
<name>A0ABS1BAA2_9MICO</name>
<dbReference type="EMBL" id="JAEDAJ010000004">
    <property type="protein sequence ID" value="MBK0331581.1"/>
    <property type="molecule type" value="Genomic_DNA"/>
</dbReference>
<dbReference type="RefSeq" id="WP_200502209.1">
    <property type="nucleotide sequence ID" value="NZ_JAEDAJ010000004.1"/>
</dbReference>
<evidence type="ECO:0000313" key="3">
    <source>
        <dbReference type="EMBL" id="MBK0331581.1"/>
    </source>
</evidence>
<keyword evidence="4" id="KW-1185">Reference proteome</keyword>
<accession>A0ABS1BAA2</accession>
<sequence>MTRTRKLAIVATVGLAGALSAPAALAAPTTADSAQGSETTQSSQSTTSPVDYADRTVREFGVGDDIDLQRDTTSSARADLVDHATAAKHWKRLDAEGAAGHVYVTYVNTETDAQMTIGVKTSTNMHGDHLVDQVR</sequence>
<dbReference type="Proteomes" id="UP000612352">
    <property type="component" value="Unassembled WGS sequence"/>
</dbReference>
<evidence type="ECO:0000256" key="1">
    <source>
        <dbReference type="SAM" id="MobiDB-lite"/>
    </source>
</evidence>
<evidence type="ECO:0000313" key="4">
    <source>
        <dbReference type="Proteomes" id="UP000612352"/>
    </source>
</evidence>
<protein>
    <submittedName>
        <fullName evidence="3">Uncharacterized protein</fullName>
    </submittedName>
</protein>
<evidence type="ECO:0000256" key="2">
    <source>
        <dbReference type="SAM" id="SignalP"/>
    </source>
</evidence>
<feature type="signal peptide" evidence="2">
    <location>
        <begin position="1"/>
        <end position="26"/>
    </location>
</feature>
<proteinExistence type="predicted"/>
<feature type="region of interest" description="Disordered" evidence="1">
    <location>
        <begin position="27"/>
        <end position="54"/>
    </location>
</feature>